<feature type="compositionally biased region" description="Basic and acidic residues" evidence="6">
    <location>
        <begin position="311"/>
        <end position="346"/>
    </location>
</feature>
<feature type="compositionally biased region" description="Low complexity" evidence="6">
    <location>
        <begin position="21"/>
        <end position="36"/>
    </location>
</feature>
<name>A0ABM0ZYZ5_APLCA</name>
<evidence type="ECO:0000256" key="5">
    <source>
        <dbReference type="PROSITE-ProRule" id="PRU00283"/>
    </source>
</evidence>
<evidence type="ECO:0000313" key="9">
    <source>
        <dbReference type="RefSeq" id="XP_012937434.1"/>
    </source>
</evidence>
<comment type="subcellular location">
    <subcellularLocation>
        <location evidence="1">Cytoplasm</location>
        <location evidence="1">Cytoskeleton</location>
    </subcellularLocation>
</comment>
<evidence type="ECO:0000259" key="7">
    <source>
        <dbReference type="PROSITE" id="PS50067"/>
    </source>
</evidence>
<feature type="compositionally biased region" description="Polar residues" evidence="6">
    <location>
        <begin position="46"/>
        <end position="58"/>
    </location>
</feature>
<evidence type="ECO:0000256" key="3">
    <source>
        <dbReference type="ARBA" id="ARBA00022840"/>
    </source>
</evidence>
<feature type="compositionally biased region" description="Low complexity" evidence="6">
    <location>
        <begin position="220"/>
        <end position="252"/>
    </location>
</feature>
<dbReference type="PROSITE" id="PS50067">
    <property type="entry name" value="KINESIN_MOTOR_2"/>
    <property type="match status" value="1"/>
</dbReference>
<keyword evidence="4" id="KW-0206">Cytoskeleton</keyword>
<reference evidence="9" key="1">
    <citation type="submission" date="2025-08" db="UniProtKB">
        <authorList>
            <consortium name="RefSeq"/>
        </authorList>
    </citation>
    <scope>IDENTIFICATION</scope>
</reference>
<dbReference type="SUPFAM" id="SSF52540">
    <property type="entry name" value="P-loop containing nucleoside triphosphate hydrolases"/>
    <property type="match status" value="1"/>
</dbReference>
<feature type="region of interest" description="Disordered" evidence="6">
    <location>
        <begin position="1"/>
        <end position="482"/>
    </location>
</feature>
<dbReference type="Proteomes" id="UP000694888">
    <property type="component" value="Unplaced"/>
</dbReference>
<dbReference type="InterPro" id="IPR036961">
    <property type="entry name" value="Kinesin_motor_dom_sf"/>
</dbReference>
<dbReference type="Gene3D" id="3.40.850.10">
    <property type="entry name" value="Kinesin motor domain"/>
    <property type="match status" value="1"/>
</dbReference>
<feature type="compositionally biased region" description="Polar residues" evidence="6">
    <location>
        <begin position="72"/>
        <end position="86"/>
    </location>
</feature>
<keyword evidence="8" id="KW-1185">Reference proteome</keyword>
<evidence type="ECO:0000256" key="4">
    <source>
        <dbReference type="ARBA" id="ARBA00023212"/>
    </source>
</evidence>
<dbReference type="RefSeq" id="XP_012937434.1">
    <property type="nucleotide sequence ID" value="XM_013081980.1"/>
</dbReference>
<feature type="compositionally biased region" description="Low complexity" evidence="6">
    <location>
        <begin position="465"/>
        <end position="474"/>
    </location>
</feature>
<gene>
    <name evidence="9" type="primary">LOC101845688</name>
</gene>
<organism evidence="8 9">
    <name type="scientific">Aplysia californica</name>
    <name type="common">California sea hare</name>
    <dbReference type="NCBI Taxonomy" id="6500"/>
    <lineage>
        <taxon>Eukaryota</taxon>
        <taxon>Metazoa</taxon>
        <taxon>Spiralia</taxon>
        <taxon>Lophotrochozoa</taxon>
        <taxon>Mollusca</taxon>
        <taxon>Gastropoda</taxon>
        <taxon>Heterobranchia</taxon>
        <taxon>Euthyneura</taxon>
        <taxon>Tectipleura</taxon>
        <taxon>Aplysiida</taxon>
        <taxon>Aplysioidea</taxon>
        <taxon>Aplysiidae</taxon>
        <taxon>Aplysia</taxon>
    </lineage>
</organism>
<dbReference type="InterPro" id="IPR027640">
    <property type="entry name" value="Kinesin-like_fam"/>
</dbReference>
<keyword evidence="3 5" id="KW-0067">ATP-binding</keyword>
<dbReference type="PANTHER" id="PTHR47969:SF33">
    <property type="entry name" value="KINESIN-LIKE PROTEIN"/>
    <property type="match status" value="1"/>
</dbReference>
<dbReference type="Pfam" id="PF00225">
    <property type="entry name" value="Kinesin"/>
    <property type="match status" value="1"/>
</dbReference>
<sequence>MSSIPQRKRARPKPPATGPGKNDNINNNSNNSNNKYNTHDSKYNTHDSNPVTSPSGDSRNTDVTDEDVGVGSQVNSAQSSKVSYEESSAVEPSAKTSSKNSGRGGGGGECSEEDYSSPKPNGATGRGGPYDQSAPRKSGGLKKVSSQPVINHFSPSASASAASADENVTGSDGDLTLSKRQNKPSRPKTSKLTSRKDVSKSLNLDSSSPQNSNGAVKKQNGNSSSRSSSNGSSSGGSSNNNSNNNNNNNNNNVSRLSLPSDGLAASPRELSDGSEVGDKKVSFRDERLESYADDLPAEAPPTSGDPNMAVHSDRQNALEPLQTERWENVNVHVHEPPNTERRDRQNALEPSPTERGSVTSRERVNSFGKKRDVSNASLDKLSAISREQPLVNRWTDSPRSGDASGPWRKVSNENSLIKSARETRDADLANEGAPPDRYGSPRDDFDFDPSGRKFTKKVGKHNFGSSTTLSSNTDNSEDNDDNFNVVLRVRPLNPQEKSRRDKFVADFPGDGQVVANNSGTTRSFQFNVVFEPDAAQEDVFENSGLKKLVENALNGYTCTAFAFGQTGSGKTHTMTGPPAQFHTEGVTPDPNMYGIIQRSFKHLFQLLKRQGTTKMIRASYLEIYNEQVIDLLNNSHRRYLQVRWSKNKGFYVENLFTVECESIDDLMAVLEEGEW</sequence>
<feature type="compositionally biased region" description="Basic and acidic residues" evidence="6">
    <location>
        <begin position="360"/>
        <end position="373"/>
    </location>
</feature>
<keyword evidence="5" id="KW-0505">Motor protein</keyword>
<feature type="compositionally biased region" description="Basic residues" evidence="6">
    <location>
        <begin position="1"/>
        <end position="12"/>
    </location>
</feature>
<evidence type="ECO:0000256" key="6">
    <source>
        <dbReference type="SAM" id="MobiDB-lite"/>
    </source>
</evidence>
<evidence type="ECO:0000256" key="1">
    <source>
        <dbReference type="ARBA" id="ARBA00004245"/>
    </source>
</evidence>
<keyword evidence="2 5" id="KW-0547">Nucleotide-binding</keyword>
<dbReference type="GeneID" id="101845688"/>
<accession>A0ABM0ZYZ5</accession>
<feature type="compositionally biased region" description="Basic and acidic residues" evidence="6">
    <location>
        <begin position="276"/>
        <end position="290"/>
    </location>
</feature>
<keyword evidence="4" id="KW-0963">Cytoplasm</keyword>
<feature type="compositionally biased region" description="Low complexity" evidence="6">
    <location>
        <begin position="154"/>
        <end position="164"/>
    </location>
</feature>
<feature type="compositionally biased region" description="Basic residues" evidence="6">
    <location>
        <begin position="180"/>
        <end position="189"/>
    </location>
</feature>
<comment type="similarity">
    <text evidence="5">Belongs to the TRAFAC class myosin-kinesin ATPase superfamily. Kinesin family.</text>
</comment>
<evidence type="ECO:0000313" key="8">
    <source>
        <dbReference type="Proteomes" id="UP000694888"/>
    </source>
</evidence>
<feature type="binding site" evidence="5">
    <location>
        <begin position="564"/>
        <end position="571"/>
    </location>
    <ligand>
        <name>ATP</name>
        <dbReference type="ChEBI" id="CHEBI:30616"/>
    </ligand>
</feature>
<dbReference type="InterPro" id="IPR027417">
    <property type="entry name" value="P-loop_NTPase"/>
</dbReference>
<feature type="domain" description="Kinesin motor" evidence="7">
    <location>
        <begin position="482"/>
        <end position="675"/>
    </location>
</feature>
<evidence type="ECO:0000256" key="2">
    <source>
        <dbReference type="ARBA" id="ARBA00022741"/>
    </source>
</evidence>
<feature type="compositionally biased region" description="Polar residues" evidence="6">
    <location>
        <begin position="200"/>
        <end position="214"/>
    </location>
</feature>
<proteinExistence type="inferred from homology"/>
<dbReference type="SMART" id="SM00129">
    <property type="entry name" value="KISc"/>
    <property type="match status" value="1"/>
</dbReference>
<dbReference type="InterPro" id="IPR001752">
    <property type="entry name" value="Kinesin_motor_dom"/>
</dbReference>
<protein>
    <submittedName>
        <fullName evidence="9">Myb-like protein H</fullName>
    </submittedName>
</protein>
<dbReference type="PANTHER" id="PTHR47969">
    <property type="entry name" value="CHROMOSOME-ASSOCIATED KINESIN KIF4A-RELATED"/>
    <property type="match status" value="1"/>
</dbReference>